<dbReference type="InterPro" id="IPR029058">
    <property type="entry name" value="AB_hydrolase_fold"/>
</dbReference>
<evidence type="ECO:0000313" key="3">
    <source>
        <dbReference type="Proteomes" id="UP000613160"/>
    </source>
</evidence>
<dbReference type="Pfam" id="PF12697">
    <property type="entry name" value="Abhydrolase_6"/>
    <property type="match status" value="1"/>
</dbReference>
<reference evidence="2" key="2">
    <citation type="submission" date="2020-09" db="EMBL/GenBank/DDBJ databases">
        <authorList>
            <person name="Sun Q."/>
            <person name="Zhou Y."/>
        </authorList>
    </citation>
    <scope>NUCLEOTIDE SEQUENCE</scope>
    <source>
        <strain evidence="2">CGMCC 1.15493</strain>
    </source>
</reference>
<evidence type="ECO:0000313" key="2">
    <source>
        <dbReference type="EMBL" id="GGD28054.1"/>
    </source>
</evidence>
<dbReference type="EMBL" id="BMJJ01000008">
    <property type="protein sequence ID" value="GGD28054.1"/>
    <property type="molecule type" value="Genomic_DNA"/>
</dbReference>
<dbReference type="PRINTS" id="PR00111">
    <property type="entry name" value="ABHYDROLASE"/>
</dbReference>
<accession>A0A917DDJ5</accession>
<sequence length="273" mass="27655">MSAEADRSPSGPALPVVAMGEGTAQPAVFLHGFGGAALSWEGIQPAIAVGRPTLAFDLPGHGEARDFPGFGPPKLAARAVIAELDRHGIASAHLVGHSMGGSIAALIALFAPERVASLTLLAPGGFGPEIGAEALARFAAAQSDPELRDSLIGLGRPGWQPDEAVLSLHRRIRASQSTAALASIQALLFRGGTQGSLPLDAVAGTGVPVQLIWGREDRITPFAQSAGVPAGFALAALAGTGHMLMDEACEESIAHIAQALETAESSGVSHASP</sequence>
<dbReference type="RefSeq" id="WP_188852896.1">
    <property type="nucleotide sequence ID" value="NZ_BMJJ01000008.1"/>
</dbReference>
<feature type="domain" description="AB hydrolase-1" evidence="1">
    <location>
        <begin position="28"/>
        <end position="251"/>
    </location>
</feature>
<reference evidence="2" key="1">
    <citation type="journal article" date="2014" name="Int. J. Syst. Evol. Microbiol.">
        <title>Complete genome sequence of Corynebacterium casei LMG S-19264T (=DSM 44701T), isolated from a smear-ripened cheese.</title>
        <authorList>
            <consortium name="US DOE Joint Genome Institute (JGI-PGF)"/>
            <person name="Walter F."/>
            <person name="Albersmeier A."/>
            <person name="Kalinowski J."/>
            <person name="Ruckert C."/>
        </authorList>
    </citation>
    <scope>NUCLEOTIDE SEQUENCE</scope>
    <source>
        <strain evidence="2">CGMCC 1.15493</strain>
    </source>
</reference>
<dbReference type="SUPFAM" id="SSF53474">
    <property type="entry name" value="alpha/beta-Hydrolases"/>
    <property type="match status" value="1"/>
</dbReference>
<proteinExistence type="predicted"/>
<evidence type="ECO:0000259" key="1">
    <source>
        <dbReference type="Pfam" id="PF12697"/>
    </source>
</evidence>
<dbReference type="Proteomes" id="UP000613160">
    <property type="component" value="Unassembled WGS sequence"/>
</dbReference>
<comment type="caution">
    <text evidence="2">The sequence shown here is derived from an EMBL/GenBank/DDBJ whole genome shotgun (WGS) entry which is preliminary data.</text>
</comment>
<dbReference type="PANTHER" id="PTHR43194:SF5">
    <property type="entry name" value="PIMELOYL-[ACYL-CARRIER PROTEIN] METHYL ESTER ESTERASE"/>
    <property type="match status" value="1"/>
</dbReference>
<dbReference type="InterPro" id="IPR000073">
    <property type="entry name" value="AB_hydrolase_1"/>
</dbReference>
<protein>
    <submittedName>
        <fullName evidence="2">Dihydrolipoamide acetyltransferase</fullName>
    </submittedName>
</protein>
<dbReference type="InterPro" id="IPR050228">
    <property type="entry name" value="Carboxylesterase_BioH"/>
</dbReference>
<dbReference type="PANTHER" id="PTHR43194">
    <property type="entry name" value="HYDROLASE ALPHA/BETA FOLD FAMILY"/>
    <property type="match status" value="1"/>
</dbReference>
<dbReference type="AlphaFoldDB" id="A0A917DDJ5"/>
<keyword evidence="3" id="KW-1185">Reference proteome</keyword>
<organism evidence="2 3">
    <name type="scientific">Aureimonas glaciei</name>
    <dbReference type="NCBI Taxonomy" id="1776957"/>
    <lineage>
        <taxon>Bacteria</taxon>
        <taxon>Pseudomonadati</taxon>
        <taxon>Pseudomonadota</taxon>
        <taxon>Alphaproteobacteria</taxon>
        <taxon>Hyphomicrobiales</taxon>
        <taxon>Aurantimonadaceae</taxon>
        <taxon>Aureimonas</taxon>
    </lineage>
</organism>
<gene>
    <name evidence="2" type="ORF">GCM10011335_33980</name>
</gene>
<dbReference type="Gene3D" id="3.40.50.1820">
    <property type="entry name" value="alpha/beta hydrolase"/>
    <property type="match status" value="1"/>
</dbReference>
<name>A0A917DDJ5_9HYPH</name>